<accession>A0AAD8XYL9</accession>
<evidence type="ECO:0000313" key="3">
    <source>
        <dbReference type="Proteomes" id="UP001224775"/>
    </source>
</evidence>
<keyword evidence="1" id="KW-0233">DNA recombination</keyword>
<reference evidence="2" key="1">
    <citation type="submission" date="2023-06" db="EMBL/GenBank/DDBJ databases">
        <title>Survivors Of The Sea: Transcriptome response of Skeletonema marinoi to long-term dormancy.</title>
        <authorList>
            <person name="Pinder M.I.M."/>
            <person name="Kourtchenko O."/>
            <person name="Robertson E.K."/>
            <person name="Larsson T."/>
            <person name="Maumus F."/>
            <person name="Osuna-Cruz C.M."/>
            <person name="Vancaester E."/>
            <person name="Stenow R."/>
            <person name="Vandepoele K."/>
            <person name="Ploug H."/>
            <person name="Bruchert V."/>
            <person name="Godhe A."/>
            <person name="Topel M."/>
        </authorList>
    </citation>
    <scope>NUCLEOTIDE SEQUENCE</scope>
    <source>
        <strain evidence="2">R05AC</strain>
    </source>
</reference>
<dbReference type="Proteomes" id="UP001224775">
    <property type="component" value="Unassembled WGS sequence"/>
</dbReference>
<dbReference type="InterPro" id="IPR052055">
    <property type="entry name" value="Hepadnavirus_pol/RT"/>
</dbReference>
<proteinExistence type="predicted"/>
<keyword evidence="3" id="KW-1185">Reference proteome</keyword>
<organism evidence="2 3">
    <name type="scientific">Skeletonema marinoi</name>
    <dbReference type="NCBI Taxonomy" id="267567"/>
    <lineage>
        <taxon>Eukaryota</taxon>
        <taxon>Sar</taxon>
        <taxon>Stramenopiles</taxon>
        <taxon>Ochrophyta</taxon>
        <taxon>Bacillariophyta</taxon>
        <taxon>Coscinodiscophyceae</taxon>
        <taxon>Thalassiosirophycidae</taxon>
        <taxon>Thalassiosirales</taxon>
        <taxon>Skeletonemataceae</taxon>
        <taxon>Skeletonema</taxon>
        <taxon>Skeletonema marinoi-dohrnii complex</taxon>
    </lineage>
</organism>
<evidence type="ECO:0000256" key="1">
    <source>
        <dbReference type="ARBA" id="ARBA00023172"/>
    </source>
</evidence>
<dbReference type="PANTHER" id="PTHR33050:SF7">
    <property type="entry name" value="RIBONUCLEASE H"/>
    <property type="match status" value="1"/>
</dbReference>
<dbReference type="SUPFAM" id="SSF56672">
    <property type="entry name" value="DNA/RNA polymerases"/>
    <property type="match status" value="1"/>
</dbReference>
<dbReference type="GO" id="GO:0015074">
    <property type="term" value="P:DNA integration"/>
    <property type="evidence" value="ECO:0007669"/>
    <property type="project" value="InterPro"/>
</dbReference>
<dbReference type="InterPro" id="IPR011010">
    <property type="entry name" value="DNA_brk_join_enz"/>
</dbReference>
<evidence type="ECO:0000313" key="2">
    <source>
        <dbReference type="EMBL" id="KAK1736299.1"/>
    </source>
</evidence>
<name>A0AAD8XYL9_9STRA</name>
<protein>
    <submittedName>
        <fullName evidence="2">Uncharacterized protein</fullName>
    </submittedName>
</protein>
<dbReference type="GO" id="GO:0003677">
    <property type="term" value="F:DNA binding"/>
    <property type="evidence" value="ECO:0007669"/>
    <property type="project" value="InterPro"/>
</dbReference>
<dbReference type="SUPFAM" id="SSF56349">
    <property type="entry name" value="DNA breaking-rejoining enzymes"/>
    <property type="match status" value="1"/>
</dbReference>
<gene>
    <name evidence="2" type="ORF">QTG54_012899</name>
</gene>
<dbReference type="InterPro" id="IPR043502">
    <property type="entry name" value="DNA/RNA_pol_sf"/>
</dbReference>
<dbReference type="EMBL" id="JATAAI010000029">
    <property type="protein sequence ID" value="KAK1736299.1"/>
    <property type="molecule type" value="Genomic_DNA"/>
</dbReference>
<comment type="caution">
    <text evidence="2">The sequence shown here is derived from an EMBL/GenBank/DDBJ whole genome shotgun (WGS) entry which is preliminary data.</text>
</comment>
<dbReference type="InterPro" id="IPR013762">
    <property type="entry name" value="Integrase-like_cat_sf"/>
</dbReference>
<dbReference type="GO" id="GO:0006310">
    <property type="term" value="P:DNA recombination"/>
    <property type="evidence" value="ECO:0007669"/>
    <property type="project" value="UniProtKB-KW"/>
</dbReference>
<dbReference type="PANTHER" id="PTHR33050">
    <property type="entry name" value="REVERSE TRANSCRIPTASE DOMAIN-CONTAINING PROTEIN"/>
    <property type="match status" value="1"/>
</dbReference>
<dbReference type="Gene3D" id="1.10.443.10">
    <property type="entry name" value="Intergrase catalytic core"/>
    <property type="match status" value="1"/>
</dbReference>
<sequence length="1699" mass="188292">MAAQLHAFAPTLRNQKYGPFFTNNDPFRGIYDRLCAPYAVPLAGGGETPSVVRNLAASSARASRISTAFVQAGQGKMRVMLQMDRVESQMGLDDSVWTNRNIIQLGDLCQNQSVMIELADYAWNMGPTVRVGEHALNQTIINGNPETTTVGPFDAADAGTELVRGRKLSILPPPFVEGLLAIADLTPMKAYVYVYARCVAEGWLDSCAPLLDHLRCAITVSVAGDDPAIWDVNPPRAVLLDEVLIQRRNHIIMGDFPELDGRAATMQQNAVATEIGGLRTDLRDQREAEIRRRDVSQAQVLKAYFGETVLLQYMRIRQVDSVDELPEDDLFKLWASAKKNMHLAILQSRYDQVKSLRQEEGLQPFRFHEQGNEGSAQDLAFAFALVAGDGAAPRLSDIQTMAQPTAEAPILLLHSRQQILRLELAVCSLILRYGKQVAAPHVDRAYIASASGQTEPKRGQRVPIPDMMDTLTAIENENPWKPETPPAFLTALGLQALAAVERPAAPPALGRMRLQERVAPPAYVAPRLPLPEPVFNNTQFNNRFQPFKDSAATCRDIRNTIGTGPGQARALPLSRIDQKPMCLAFHAKGVCNPRCGLIADHVPYTNAQYDELFQWCQECFTPALPTSNNPIPISTTTTRPPSSATRQMPAIIQTDQSADLAVGWEAFVKSKRGRGDIGALNKPHPANRLLHQYKVNGTPVRFTTPPWTADQQIAALKRGPHPSCSKHIEFLEEEFVDMMNKGQWARWVGDYSFYGINKETVPLAATESMQFGTAFERFLRELLLADPALGPIYLSKTDVSDGFYRIDIAPADVPKLGLLFPQEGSVKPDDQLVALPLVLPMGWTLSPPVFTTATETVADITNAAINAGDPFVPHPLENLASLHDEPILGNPAVLNDVKKPTMALNPSREPQRKERVVGAQVKSTPLVETLYPTPLVETLAPPDPQLQLPPRDPCLPTSTTHAAYVDVFVDDFFKMAQGEATRRRVRSLLFHVLDSTFRPNDFYDSNHRREPNSIKKLRKGDCSWTQLKLILGWIVDTATMTISLPPHRVERLAEILASIPTTQKRTSVKNWHKILGELRSMSLALPGSRHLFSQMQNALSTGTKTRIALKKGVHQALEDFRWMHANISDRPTRIAELVPLTPQALGYHDASGSKGAGGAWFPTPDLVPRGDVTPNTPLLWRLPWPQDLIDKLVSDDNPTGTVTSADFELAGGLLHLDALAHSYDIRERTVVSKTDNLNTMFWERKESCTTDSSPAYLLRLFGIHQRHHRYISRHDYQPGVSNQMADDASRLFHLTDTQFLAYFNSTYPQNTSYKIVSPRPEMISCVILALHRKTSTTGKSGFSSVIKWASTPYSKPSKTKYPSFKSSSTTFDMDLVQPTNITSSLAQLKSTYGDFDLITHSQTQDGAEQVQVQNHMTYLSLGAKDPRLTDGHNIDFRIRRMLNAYSKEDPPPNRVKPVPVQVLRNIMFIAKNSDDPALVMEADMIAMAFFFLLRPGEYTATKSESTPFELKDVQLWLGCVRLNLETATDAEILASTFGALTFDKQKNSVRGEVIGHARSGDQDLCPVRCIARRVVHLRRNHAAPNTPLATAFQADGTTFRLKPAHITTTLKQAVTFLGPSALGFLPADVSARSLRAAGANALLCGGVDTDVIRLLGRWRSDEMLKYLHTSAEPLMRDYARQMLTGGAFTLIPNQDCPSF</sequence>